<keyword evidence="3" id="KW-0812">Transmembrane</keyword>
<organism evidence="7 8">
    <name type="scientific">Cytospora mali</name>
    <name type="common">Apple Valsa canker fungus</name>
    <name type="synonym">Valsa mali</name>
    <dbReference type="NCBI Taxonomy" id="578113"/>
    <lineage>
        <taxon>Eukaryota</taxon>
        <taxon>Fungi</taxon>
        <taxon>Dikarya</taxon>
        <taxon>Ascomycota</taxon>
        <taxon>Pezizomycotina</taxon>
        <taxon>Sordariomycetes</taxon>
        <taxon>Sordariomycetidae</taxon>
        <taxon>Diaporthales</taxon>
        <taxon>Cytosporaceae</taxon>
        <taxon>Cytospora</taxon>
    </lineage>
</organism>
<gene>
    <name evidence="7" type="ORF">VM1G_03014</name>
</gene>
<dbReference type="InterPro" id="IPR001708">
    <property type="entry name" value="YidC/ALB3/OXA1/COX18"/>
</dbReference>
<feature type="compositionally biased region" description="Low complexity" evidence="6">
    <location>
        <begin position="205"/>
        <end position="219"/>
    </location>
</feature>
<comment type="subcellular location">
    <subcellularLocation>
        <location evidence="1">Membrane</location>
        <topology evidence="1">Multi-pass membrane protein</topology>
    </subcellularLocation>
</comment>
<keyword evidence="8" id="KW-1185">Reference proteome</keyword>
<evidence type="ECO:0000256" key="2">
    <source>
        <dbReference type="ARBA" id="ARBA00009877"/>
    </source>
</evidence>
<dbReference type="GO" id="GO:0032979">
    <property type="term" value="P:protein insertion into mitochondrial inner membrane from matrix"/>
    <property type="evidence" value="ECO:0007669"/>
    <property type="project" value="TreeGrafter"/>
</dbReference>
<feature type="region of interest" description="Disordered" evidence="6">
    <location>
        <begin position="205"/>
        <end position="224"/>
    </location>
</feature>
<dbReference type="GO" id="GO:0033617">
    <property type="term" value="P:mitochondrial respiratory chain complex IV assembly"/>
    <property type="evidence" value="ECO:0007669"/>
    <property type="project" value="TreeGrafter"/>
</dbReference>
<dbReference type="PANTHER" id="PTHR12428">
    <property type="entry name" value="OXA1"/>
    <property type="match status" value="1"/>
</dbReference>
<dbReference type="OrthoDB" id="2148490at2759"/>
<evidence type="ECO:0000256" key="6">
    <source>
        <dbReference type="SAM" id="MobiDB-lite"/>
    </source>
</evidence>
<dbReference type="AlphaFoldDB" id="A0A194VUP3"/>
<evidence type="ECO:0000313" key="8">
    <source>
        <dbReference type="Proteomes" id="UP000078559"/>
    </source>
</evidence>
<reference evidence="7" key="1">
    <citation type="submission" date="2014-12" db="EMBL/GenBank/DDBJ databases">
        <title>Genome Sequence of Valsa Canker Pathogens Uncovers a Specific Adaption of Colonization on Woody Bark.</title>
        <authorList>
            <person name="Yin Z."/>
            <person name="Liu H."/>
            <person name="Gao X."/>
            <person name="Li Z."/>
            <person name="Song N."/>
            <person name="Ke X."/>
            <person name="Dai Q."/>
            <person name="Wu Y."/>
            <person name="Sun Y."/>
            <person name="Xu J.-R."/>
            <person name="Kang Z.K."/>
            <person name="Wang L."/>
            <person name="Huang L."/>
        </authorList>
    </citation>
    <scope>NUCLEOTIDE SEQUENCE [LARGE SCALE GENOMIC DNA]</scope>
    <source>
        <strain evidence="7">03-8</strain>
    </source>
</reference>
<dbReference type="GO" id="GO:0032977">
    <property type="term" value="F:membrane insertase activity"/>
    <property type="evidence" value="ECO:0007669"/>
    <property type="project" value="InterPro"/>
</dbReference>
<keyword evidence="4" id="KW-1133">Transmembrane helix</keyword>
<proteinExistence type="inferred from homology"/>
<evidence type="ECO:0000313" key="7">
    <source>
        <dbReference type="EMBL" id="KUI67633.1"/>
    </source>
</evidence>
<evidence type="ECO:0000256" key="3">
    <source>
        <dbReference type="ARBA" id="ARBA00022692"/>
    </source>
</evidence>
<evidence type="ECO:0000256" key="1">
    <source>
        <dbReference type="ARBA" id="ARBA00004141"/>
    </source>
</evidence>
<keyword evidence="5" id="KW-0472">Membrane</keyword>
<dbReference type="PANTHER" id="PTHR12428:SF65">
    <property type="entry name" value="CYTOCHROME C OXIDASE ASSEMBLY PROTEIN COX18, MITOCHONDRIAL"/>
    <property type="match status" value="1"/>
</dbReference>
<sequence>MPGHVGHQVRLSSLAASRLLSLQAQPRSGLQNGSHLLPSRIHLNIPGQRRHFGISDAAGTLLKGSELLVTTVHDLTGAPWFISLPMVALAVSAAIRTPLTLYAHSLKRRRAKLLHLIQAQYAQIGLGLRRKAVTNLRERVLKAVGKQSKATFKVFSIDETKSIWGGLISLPIFLSNLEVIRRMCGGPRGLIGNLLHGWETRGTTATTPTATGVAETEAASSGPASFTGDAISVVDVPSPTSLGDLTSTTSDTLSSISMEPTFATGGCLWFPNLLVPDPYHILPFAVSALLFAHMIPETTAERRDLFGLKPLATKGKTMTVGGGRSRMWRALQRSLIIMALAIGPATMDMPAALHLYWMASVGCSLAVTKGVKKLMPITKSSVKPCTGIEIPLLRPKPL</sequence>
<accession>A0A194VUP3</accession>
<dbReference type="EMBL" id="CM003100">
    <property type="protein sequence ID" value="KUI67633.1"/>
    <property type="molecule type" value="Genomic_DNA"/>
</dbReference>
<dbReference type="GO" id="GO:0005743">
    <property type="term" value="C:mitochondrial inner membrane"/>
    <property type="evidence" value="ECO:0007669"/>
    <property type="project" value="TreeGrafter"/>
</dbReference>
<evidence type="ECO:0000256" key="5">
    <source>
        <dbReference type="ARBA" id="ARBA00023136"/>
    </source>
</evidence>
<name>A0A194VUP3_CYTMA</name>
<protein>
    <submittedName>
        <fullName evidence="7">Mitochondrial inner membrane protein OXA1L</fullName>
    </submittedName>
</protein>
<evidence type="ECO:0000256" key="4">
    <source>
        <dbReference type="ARBA" id="ARBA00022989"/>
    </source>
</evidence>
<dbReference type="Proteomes" id="UP000078559">
    <property type="component" value="Chromosome 3"/>
</dbReference>
<comment type="similarity">
    <text evidence="2">Belongs to the OXA1/ALB3/YidC family.</text>
</comment>